<keyword evidence="4 6" id="KW-1133">Transmembrane helix</keyword>
<keyword evidence="3 6" id="KW-0812">Transmembrane</keyword>
<evidence type="ECO:0000256" key="4">
    <source>
        <dbReference type="ARBA" id="ARBA00022989"/>
    </source>
</evidence>
<evidence type="ECO:0000256" key="5">
    <source>
        <dbReference type="ARBA" id="ARBA00023136"/>
    </source>
</evidence>
<dbReference type="GO" id="GO:0016020">
    <property type="term" value="C:membrane"/>
    <property type="evidence" value="ECO:0007669"/>
    <property type="project" value="UniProtKB-SubCell"/>
</dbReference>
<protein>
    <submittedName>
        <fullName evidence="7">Uncharacterized protein</fullName>
    </submittedName>
</protein>
<comment type="subcellular location">
    <subcellularLocation>
        <location evidence="1">Membrane</location>
        <topology evidence="1">Multi-pass membrane protein</topology>
    </subcellularLocation>
</comment>
<gene>
    <name evidence="7" type="ORF">F5147DRAFT_241316</name>
</gene>
<dbReference type="OrthoDB" id="2676110at2759"/>
<proteinExistence type="predicted"/>
<feature type="transmembrane region" description="Helical" evidence="6">
    <location>
        <begin position="154"/>
        <end position="175"/>
    </location>
</feature>
<evidence type="ECO:0000256" key="1">
    <source>
        <dbReference type="ARBA" id="ARBA00004141"/>
    </source>
</evidence>
<dbReference type="GeneID" id="64691053"/>
<feature type="transmembrane region" description="Helical" evidence="6">
    <location>
        <begin position="121"/>
        <end position="142"/>
    </location>
</feature>
<evidence type="ECO:0000256" key="2">
    <source>
        <dbReference type="ARBA" id="ARBA00022448"/>
    </source>
</evidence>
<dbReference type="EMBL" id="JABBWM010000038">
    <property type="protein sequence ID" value="KAG2105466.1"/>
    <property type="molecule type" value="Genomic_DNA"/>
</dbReference>
<feature type="transmembrane region" description="Helical" evidence="6">
    <location>
        <begin position="26"/>
        <end position="43"/>
    </location>
</feature>
<dbReference type="PANTHER" id="PTHR43791">
    <property type="entry name" value="PERMEASE-RELATED"/>
    <property type="match status" value="1"/>
</dbReference>
<dbReference type="AlphaFoldDB" id="A0A9P7JSJ6"/>
<evidence type="ECO:0000256" key="6">
    <source>
        <dbReference type="SAM" id="Phobius"/>
    </source>
</evidence>
<evidence type="ECO:0000256" key="3">
    <source>
        <dbReference type="ARBA" id="ARBA00022692"/>
    </source>
</evidence>
<evidence type="ECO:0000313" key="8">
    <source>
        <dbReference type="Proteomes" id="UP000823399"/>
    </source>
</evidence>
<evidence type="ECO:0000313" key="7">
    <source>
        <dbReference type="EMBL" id="KAG2105466.1"/>
    </source>
</evidence>
<name>A0A9P7JSJ6_9AGAM</name>
<dbReference type="PANTHER" id="PTHR43791:SF6">
    <property type="entry name" value="TRANSPORTER, PUTATIVE (AFU_ORTHOLOGUE AFUA_1G16690)-RELATED"/>
    <property type="match status" value="1"/>
</dbReference>
<dbReference type="Proteomes" id="UP000823399">
    <property type="component" value="Unassembled WGS sequence"/>
</dbReference>
<keyword evidence="5 6" id="KW-0472">Membrane</keyword>
<dbReference type="GO" id="GO:0022857">
    <property type="term" value="F:transmembrane transporter activity"/>
    <property type="evidence" value="ECO:0007669"/>
    <property type="project" value="TreeGrafter"/>
</dbReference>
<comment type="caution">
    <text evidence="7">The sequence shown here is derived from an EMBL/GenBank/DDBJ whole genome shotgun (WGS) entry which is preliminary data.</text>
</comment>
<reference evidence="7" key="1">
    <citation type="journal article" date="2020" name="New Phytol.">
        <title>Comparative genomics reveals dynamic genome evolution in host specialist ectomycorrhizal fungi.</title>
        <authorList>
            <person name="Lofgren L.A."/>
            <person name="Nguyen N.H."/>
            <person name="Vilgalys R."/>
            <person name="Ruytinx J."/>
            <person name="Liao H.L."/>
            <person name="Branco S."/>
            <person name="Kuo A."/>
            <person name="LaButti K."/>
            <person name="Lipzen A."/>
            <person name="Andreopoulos W."/>
            <person name="Pangilinan J."/>
            <person name="Riley R."/>
            <person name="Hundley H."/>
            <person name="Na H."/>
            <person name="Barry K."/>
            <person name="Grigoriev I.V."/>
            <person name="Stajich J.E."/>
            <person name="Kennedy P.G."/>
        </authorList>
    </citation>
    <scope>NUCLEOTIDE SEQUENCE</scope>
    <source>
        <strain evidence="7">FC423</strain>
    </source>
</reference>
<keyword evidence="8" id="KW-1185">Reference proteome</keyword>
<keyword evidence="2" id="KW-0813">Transport</keyword>
<dbReference type="RefSeq" id="XP_041291220.1">
    <property type="nucleotide sequence ID" value="XM_041428794.1"/>
</dbReference>
<sequence length="206" mass="22294">MTVWPDFPMLCATLGYDTTTTLLLRAPPWAFATIVAFALHCTLTRSRGVTNTLLPPLAMHSVPSVAFITSIFTMNKGGPGRQSCALYFVVPDGSARRWISGALGDLGWVNNTFAREPAKRAVAIALINTIGQIGNIVGPYAWPSKWGPTCRYSYAVGIAAIGVSTTMLGGMHLYLKHLNEQIERNENAKGIKEHQGAGPVGFRYLV</sequence>
<accession>A0A9P7JSJ6</accession>
<organism evidence="7 8">
    <name type="scientific">Suillus discolor</name>
    <dbReference type="NCBI Taxonomy" id="1912936"/>
    <lineage>
        <taxon>Eukaryota</taxon>
        <taxon>Fungi</taxon>
        <taxon>Dikarya</taxon>
        <taxon>Basidiomycota</taxon>
        <taxon>Agaricomycotina</taxon>
        <taxon>Agaricomycetes</taxon>
        <taxon>Agaricomycetidae</taxon>
        <taxon>Boletales</taxon>
        <taxon>Suillineae</taxon>
        <taxon>Suillaceae</taxon>
        <taxon>Suillus</taxon>
    </lineage>
</organism>